<accession>A0AA37F8Y6</accession>
<dbReference type="GO" id="GO:0009097">
    <property type="term" value="P:isoleucine biosynthetic process"/>
    <property type="evidence" value="ECO:0007669"/>
    <property type="project" value="UniProtKB-UniRule"/>
</dbReference>
<dbReference type="SUPFAM" id="SSF143975">
    <property type="entry name" value="IlvD/EDD N-terminal domain-like"/>
    <property type="match status" value="1"/>
</dbReference>
<evidence type="ECO:0000256" key="2">
    <source>
        <dbReference type="ARBA" id="ARBA00006486"/>
    </source>
</evidence>
<reference evidence="18" key="2">
    <citation type="submission" date="2022-09" db="EMBL/GenBank/DDBJ databases">
        <authorList>
            <person name="Sun Q."/>
            <person name="Ohkuma M."/>
        </authorList>
    </citation>
    <scope>NUCLEOTIDE SEQUENCE</scope>
    <source>
        <strain evidence="18">JCM 13583</strain>
    </source>
</reference>
<feature type="domain" description="Dihydroxy-acid/6-phosphogluconate dehydratase N-terminal" evidence="16">
    <location>
        <begin position="46"/>
        <end position="362"/>
    </location>
</feature>
<dbReference type="GO" id="GO:0000287">
    <property type="term" value="F:magnesium ion binding"/>
    <property type="evidence" value="ECO:0007669"/>
    <property type="project" value="UniProtKB-UniRule"/>
</dbReference>
<dbReference type="PANTHER" id="PTHR21000">
    <property type="entry name" value="DIHYDROXY-ACID DEHYDRATASE DAD"/>
    <property type="match status" value="1"/>
</dbReference>
<feature type="active site" description="Proton acceptor" evidence="15">
    <location>
        <position position="482"/>
    </location>
</feature>
<keyword evidence="10 15" id="KW-0100">Branched-chain amino acid biosynthesis</keyword>
<dbReference type="NCBIfam" id="TIGR00110">
    <property type="entry name" value="ilvD"/>
    <property type="match status" value="1"/>
</dbReference>
<dbReference type="InterPro" id="IPR050165">
    <property type="entry name" value="DHAD_IlvD/Edd"/>
</dbReference>
<dbReference type="SUPFAM" id="SSF52016">
    <property type="entry name" value="LeuD/IlvD-like"/>
    <property type="match status" value="1"/>
</dbReference>
<dbReference type="Pfam" id="PF24877">
    <property type="entry name" value="ILV_EDD_C"/>
    <property type="match status" value="1"/>
</dbReference>
<dbReference type="Gene3D" id="3.50.30.80">
    <property type="entry name" value="IlvD/EDD C-terminal domain-like"/>
    <property type="match status" value="1"/>
</dbReference>
<reference evidence="18" key="1">
    <citation type="journal article" date="2014" name="Int. J. Syst. Evol. Microbiol.">
        <title>Complete genome sequence of Corynebacterium casei LMG S-19264T (=DSM 44701T), isolated from a smear-ripened cheese.</title>
        <authorList>
            <consortium name="US DOE Joint Genome Institute (JGI-PGF)"/>
            <person name="Walter F."/>
            <person name="Albersmeier A."/>
            <person name="Kalinowski J."/>
            <person name="Ruckert C."/>
        </authorList>
    </citation>
    <scope>NUCLEOTIDE SEQUENCE</scope>
    <source>
        <strain evidence="18">JCM 13583</strain>
    </source>
</reference>
<evidence type="ECO:0000256" key="8">
    <source>
        <dbReference type="ARBA" id="ARBA00023014"/>
    </source>
</evidence>
<dbReference type="GO" id="GO:0004160">
    <property type="term" value="F:dihydroxy-acid dehydratase activity"/>
    <property type="evidence" value="ECO:0007669"/>
    <property type="project" value="UniProtKB-UniRule"/>
</dbReference>
<evidence type="ECO:0000256" key="13">
    <source>
        <dbReference type="ARBA" id="ARBA00029437"/>
    </source>
</evidence>
<dbReference type="FunFam" id="3.50.30.80:FF:000001">
    <property type="entry name" value="Dihydroxy-acid dehydratase"/>
    <property type="match status" value="1"/>
</dbReference>
<feature type="binding site" description="via carbamate group" evidence="15">
    <location>
        <position position="135"/>
    </location>
    <ligand>
        <name>Mg(2+)</name>
        <dbReference type="ChEBI" id="CHEBI:18420"/>
    </ligand>
</feature>
<evidence type="ECO:0000256" key="11">
    <source>
        <dbReference type="ARBA" id="ARBA00029304"/>
    </source>
</evidence>
<comment type="cofactor">
    <cofactor evidence="1 15">
        <name>Mg(2+)</name>
        <dbReference type="ChEBI" id="CHEBI:18420"/>
    </cofactor>
</comment>
<comment type="caution">
    <text evidence="18">The sequence shown here is derived from an EMBL/GenBank/DDBJ whole genome shotgun (WGS) entry which is preliminary data.</text>
</comment>
<dbReference type="PANTHER" id="PTHR21000:SF5">
    <property type="entry name" value="DIHYDROXY-ACID DEHYDRATASE, MITOCHONDRIAL"/>
    <property type="match status" value="1"/>
</dbReference>
<feature type="domain" description="Dihydroxy-acid/6-phosphogluconate dehydratase C-terminal" evidence="17">
    <location>
        <begin position="375"/>
        <end position="563"/>
    </location>
</feature>
<evidence type="ECO:0000256" key="9">
    <source>
        <dbReference type="ARBA" id="ARBA00023239"/>
    </source>
</evidence>
<dbReference type="GO" id="GO:0051537">
    <property type="term" value="F:2 iron, 2 sulfur cluster binding"/>
    <property type="evidence" value="ECO:0007669"/>
    <property type="project" value="UniProtKB-UniRule"/>
</dbReference>
<evidence type="ECO:0000256" key="14">
    <source>
        <dbReference type="ARBA" id="ARBA00029490"/>
    </source>
</evidence>
<evidence type="ECO:0000256" key="6">
    <source>
        <dbReference type="ARBA" id="ARBA00022842"/>
    </source>
</evidence>
<dbReference type="InterPro" id="IPR042096">
    <property type="entry name" value="Dihydro-acid_dehy_C"/>
</dbReference>
<evidence type="ECO:0000259" key="17">
    <source>
        <dbReference type="Pfam" id="PF24877"/>
    </source>
</evidence>
<comment type="similarity">
    <text evidence="2 15">Belongs to the IlvD/Edd family.</text>
</comment>
<protein>
    <recommendedName>
        <fullName evidence="14 15">Dihydroxy-acid dehydratase</fullName>
        <shortName evidence="15">DAD</shortName>
        <ecNumber evidence="14 15">4.2.1.9</ecNumber>
    </recommendedName>
</protein>
<dbReference type="PROSITE" id="PS00887">
    <property type="entry name" value="ILVD_EDD_2"/>
    <property type="match status" value="1"/>
</dbReference>
<organism evidence="18 19">
    <name type="scientific">Thermogymnomonas acidicola</name>
    <dbReference type="NCBI Taxonomy" id="399579"/>
    <lineage>
        <taxon>Archaea</taxon>
        <taxon>Methanobacteriati</taxon>
        <taxon>Thermoplasmatota</taxon>
        <taxon>Thermoplasmata</taxon>
        <taxon>Thermoplasmatales</taxon>
        <taxon>Thermogymnomonas</taxon>
    </lineage>
</organism>
<dbReference type="InterPro" id="IPR037237">
    <property type="entry name" value="IlvD/EDD_N"/>
</dbReference>
<keyword evidence="9 15" id="KW-0456">Lyase</keyword>
<keyword evidence="4 15" id="KW-0001">2Fe-2S</keyword>
<comment type="caution">
    <text evidence="15">Lacks conserved residue(s) required for the propagation of feature annotation.</text>
</comment>
<feature type="binding site" evidence="15">
    <location>
        <position position="60"/>
    </location>
    <ligand>
        <name>[2Fe-2S] cluster</name>
        <dbReference type="ChEBI" id="CHEBI:190135"/>
    </ligand>
</feature>
<evidence type="ECO:0000259" key="16">
    <source>
        <dbReference type="Pfam" id="PF00920"/>
    </source>
</evidence>
<comment type="function">
    <text evidence="15">Functions in the biosynthesis of branched-chain amino acids. Catalyzes the dehydration of (2R,3R)-2,3-dihydroxy-3-methylpentanoate (2,3-dihydroxy-3-methylvalerate) into 2-oxo-3-methylpentanoate (2-oxo-3-methylvalerate) and of (2R)-2,3-dihydroxy-3-methylbutanoate (2,3-dihydroxyisovalerate) into 2-oxo-3-methylbutanoate (2-oxoisovalerate), the penultimate precursor to L-isoleucine and L-valine, respectively.</text>
</comment>
<evidence type="ECO:0000256" key="10">
    <source>
        <dbReference type="ARBA" id="ARBA00023304"/>
    </source>
</evidence>
<keyword evidence="5 15" id="KW-0479">Metal-binding</keyword>
<feature type="binding site" evidence="15">
    <location>
        <position position="92"/>
    </location>
    <ligand>
        <name>Mg(2+)</name>
        <dbReference type="ChEBI" id="CHEBI:18420"/>
    </ligand>
</feature>
<evidence type="ECO:0000256" key="7">
    <source>
        <dbReference type="ARBA" id="ARBA00023004"/>
    </source>
</evidence>
<name>A0AA37F8Y6_9ARCH</name>
<dbReference type="Pfam" id="PF00920">
    <property type="entry name" value="ILVD_EDD_N"/>
    <property type="match status" value="1"/>
</dbReference>
<dbReference type="InterPro" id="IPR056740">
    <property type="entry name" value="ILV_EDD_C"/>
</dbReference>
<dbReference type="HAMAP" id="MF_00012">
    <property type="entry name" value="IlvD"/>
    <property type="match status" value="1"/>
</dbReference>
<comment type="pathway">
    <text evidence="12 15">Amino-acid biosynthesis; L-valine biosynthesis; L-valine from pyruvate: step 3/4.</text>
</comment>
<keyword evidence="8 15" id="KW-0411">Iron-sulfur</keyword>
<comment type="cofactor">
    <cofactor evidence="15">
        <name>[2Fe-2S] cluster</name>
        <dbReference type="ChEBI" id="CHEBI:190135"/>
    </cofactor>
    <text evidence="15">Binds 1 [2Fe-2S] cluster per subunit. This cluster acts as a Lewis acid cofactor.</text>
</comment>
<evidence type="ECO:0000256" key="3">
    <source>
        <dbReference type="ARBA" id="ARBA00022605"/>
    </source>
</evidence>
<keyword evidence="6 15" id="KW-0460">Magnesium</keyword>
<evidence type="ECO:0000256" key="1">
    <source>
        <dbReference type="ARBA" id="ARBA00001946"/>
    </source>
</evidence>
<gene>
    <name evidence="15" type="primary">ilvD</name>
    <name evidence="18" type="ORF">GCM10007108_04500</name>
</gene>
<evidence type="ECO:0000313" key="19">
    <source>
        <dbReference type="Proteomes" id="UP000632195"/>
    </source>
</evidence>
<dbReference type="GO" id="GO:0009099">
    <property type="term" value="P:L-valine biosynthetic process"/>
    <property type="evidence" value="ECO:0007669"/>
    <property type="project" value="UniProtKB-UniRule"/>
</dbReference>
<evidence type="ECO:0000256" key="15">
    <source>
        <dbReference type="HAMAP-Rule" id="MF_00012"/>
    </source>
</evidence>
<dbReference type="InterPro" id="IPR004404">
    <property type="entry name" value="DihydroxyA_deHydtase"/>
</dbReference>
<comment type="pathway">
    <text evidence="13 15">Amino-acid biosynthesis; L-isoleucine biosynthesis; L-isoleucine from 2-oxobutanoate: step 3/4.</text>
</comment>
<keyword evidence="19" id="KW-1185">Reference proteome</keyword>
<evidence type="ECO:0000256" key="5">
    <source>
        <dbReference type="ARBA" id="ARBA00022723"/>
    </source>
</evidence>
<feature type="binding site" evidence="15">
    <location>
        <position position="456"/>
    </location>
    <ligand>
        <name>Mg(2+)</name>
        <dbReference type="ChEBI" id="CHEBI:18420"/>
    </ligand>
</feature>
<dbReference type="AlphaFoldDB" id="A0AA37F8Y6"/>
<dbReference type="PROSITE" id="PS00886">
    <property type="entry name" value="ILVD_EDD_1"/>
    <property type="match status" value="1"/>
</dbReference>
<comment type="subunit">
    <text evidence="15">Homodimer.</text>
</comment>
<evidence type="ECO:0000256" key="12">
    <source>
        <dbReference type="ARBA" id="ARBA00029436"/>
    </source>
</evidence>
<dbReference type="Proteomes" id="UP000632195">
    <property type="component" value="Unassembled WGS sequence"/>
</dbReference>
<comment type="catalytic activity">
    <reaction evidence="15">
        <text>(2R,3R)-2,3-dihydroxy-3-methylpentanoate = (S)-3-methyl-2-oxopentanoate + H2O</text>
        <dbReference type="Rhea" id="RHEA:27694"/>
        <dbReference type="ChEBI" id="CHEBI:15377"/>
        <dbReference type="ChEBI" id="CHEBI:35146"/>
        <dbReference type="ChEBI" id="CHEBI:49258"/>
        <dbReference type="EC" id="4.2.1.9"/>
    </reaction>
</comment>
<feature type="modified residue" description="N6-carboxylysine" evidence="15">
    <location>
        <position position="135"/>
    </location>
</feature>
<sequence>MTKFITDAHLTTIMLRSRQVYGGVEKSPNRAFLRAMGLTDRDIESPFVGVAVAWNEAGPCNIHTLGLGNRLKQGVQEAGGTPRMFATPLVIDGIAMGYEGMKYSLVSREIIADTVEMTVNAHGYDAVACISGCDKTGPGMMMAMGRLNLPSIIMYAGTTMPGYYNGREIAVGDVYEAVGAYSSGKISKEELQAMEMLAVPTAGSCGGLYTANTMAMMTESLGLALPGSASPPAVVGAKGSFAYETGKAIMPLIENGIRARDILKYEAFRNAIAMLMASGGSTNAVLHLIAIAYEAGVNLTLDDFEEIGRKVPEIVNMKPGGEFAMADFDQVGGVPVLMKKLLDRGFIDGDALTVTGKTVKENLRDVRPRAGVERIIVDFSRPRYPSGGIKILKGTLAPEGAVVKVAASSITRHRGRARVFDSEDEAFRAVMERKIESGDVVVIRYEGPKGGPGMREMLDVTAAIVGQGLGDTVALVTDGRFSGATRGMMVGHVAPEAFVGGPIALLRDGDEVVIDAEEGRIDMLVDEGEMERRRKEWKRPAPKHPTGLLAQYASMVTSASMGAVLIPEI</sequence>
<feature type="binding site" evidence="15">
    <location>
        <position position="134"/>
    </location>
    <ligand>
        <name>Mg(2+)</name>
        <dbReference type="ChEBI" id="CHEBI:18420"/>
    </ligand>
</feature>
<keyword evidence="7 15" id="KW-0408">Iron</keyword>
<dbReference type="InterPro" id="IPR020558">
    <property type="entry name" value="DiOHA_6PGluconate_deHydtase_CS"/>
</dbReference>
<evidence type="ECO:0000313" key="18">
    <source>
        <dbReference type="EMBL" id="GGM69507.1"/>
    </source>
</evidence>
<dbReference type="NCBIfam" id="NF002068">
    <property type="entry name" value="PRK00911.1"/>
    <property type="match status" value="1"/>
</dbReference>
<keyword evidence="3 15" id="KW-0028">Amino-acid biosynthesis</keyword>
<dbReference type="EC" id="4.2.1.9" evidence="14 15"/>
<dbReference type="InterPro" id="IPR000581">
    <property type="entry name" value="ILV_EDD_N"/>
</dbReference>
<comment type="catalytic activity">
    <reaction evidence="11">
        <text>(2R)-2,3-dihydroxy-3-methylbutanoate = 3-methyl-2-oxobutanoate + H2O</text>
        <dbReference type="Rhea" id="RHEA:24809"/>
        <dbReference type="ChEBI" id="CHEBI:11851"/>
        <dbReference type="ChEBI" id="CHEBI:15377"/>
        <dbReference type="ChEBI" id="CHEBI:49072"/>
        <dbReference type="EC" id="4.2.1.9"/>
    </reaction>
    <physiologicalReaction direction="left-to-right" evidence="11">
        <dbReference type="Rhea" id="RHEA:24810"/>
    </physiologicalReaction>
</comment>
<dbReference type="EMBL" id="BMNY01000001">
    <property type="protein sequence ID" value="GGM69507.1"/>
    <property type="molecule type" value="Genomic_DNA"/>
</dbReference>
<evidence type="ECO:0000256" key="4">
    <source>
        <dbReference type="ARBA" id="ARBA00022714"/>
    </source>
</evidence>
<proteinExistence type="inferred from homology"/>